<comment type="caution">
    <text evidence="1">The sequence shown here is derived from an EMBL/GenBank/DDBJ whole genome shotgun (WGS) entry which is preliminary data.</text>
</comment>
<accession>A0A396JT54</accession>
<proteinExistence type="predicted"/>
<reference evidence="1" key="1">
    <citation type="journal article" date="2018" name="Nat. Plants">
        <title>Whole-genome landscape of Medicago truncatula symbiotic genes.</title>
        <authorList>
            <person name="Pecrix Y."/>
            <person name="Gamas P."/>
            <person name="Carrere S."/>
        </authorList>
    </citation>
    <scope>NUCLEOTIDE SEQUENCE</scope>
    <source>
        <tissue evidence="1">Leaves</tissue>
    </source>
</reference>
<sequence>MGCYTKWDDARTFKCCELLHGLGEHLKQQDGVHKYLIRDLVKKKKYLIRVKE</sequence>
<dbReference type="Proteomes" id="UP000265566">
    <property type="component" value="Chromosome 1"/>
</dbReference>
<name>A0A396JT54_MEDTR</name>
<dbReference type="Gramene" id="rna5545">
    <property type="protein sequence ID" value="RHN81496.1"/>
    <property type="gene ID" value="gene5545"/>
</dbReference>
<dbReference type="EMBL" id="PSQE01000001">
    <property type="protein sequence ID" value="RHN81496.1"/>
    <property type="molecule type" value="Genomic_DNA"/>
</dbReference>
<organism evidence="1">
    <name type="scientific">Medicago truncatula</name>
    <name type="common">Barrel medic</name>
    <name type="synonym">Medicago tribuloides</name>
    <dbReference type="NCBI Taxonomy" id="3880"/>
    <lineage>
        <taxon>Eukaryota</taxon>
        <taxon>Viridiplantae</taxon>
        <taxon>Streptophyta</taxon>
        <taxon>Embryophyta</taxon>
        <taxon>Tracheophyta</taxon>
        <taxon>Spermatophyta</taxon>
        <taxon>Magnoliopsida</taxon>
        <taxon>eudicotyledons</taxon>
        <taxon>Gunneridae</taxon>
        <taxon>Pentapetalae</taxon>
        <taxon>rosids</taxon>
        <taxon>fabids</taxon>
        <taxon>Fabales</taxon>
        <taxon>Fabaceae</taxon>
        <taxon>Papilionoideae</taxon>
        <taxon>50 kb inversion clade</taxon>
        <taxon>NPAAA clade</taxon>
        <taxon>Hologalegina</taxon>
        <taxon>IRL clade</taxon>
        <taxon>Trifolieae</taxon>
        <taxon>Medicago</taxon>
    </lineage>
</organism>
<evidence type="ECO:0000313" key="1">
    <source>
        <dbReference type="EMBL" id="RHN81496.1"/>
    </source>
</evidence>
<gene>
    <name evidence="1" type="ORF">MtrunA17_Chr1g0199741</name>
</gene>
<dbReference type="AlphaFoldDB" id="A0A396JT54"/>
<protein>
    <submittedName>
        <fullName evidence="1">Uncharacterized protein</fullName>
    </submittedName>
</protein>